<name>A0A9P4IZC4_9PEZI</name>
<proteinExistence type="predicted"/>
<dbReference type="Proteomes" id="UP000799439">
    <property type="component" value="Unassembled WGS sequence"/>
</dbReference>
<reference evidence="1" key="1">
    <citation type="journal article" date="2020" name="Stud. Mycol.">
        <title>101 Dothideomycetes genomes: a test case for predicting lifestyles and emergence of pathogens.</title>
        <authorList>
            <person name="Haridas S."/>
            <person name="Albert R."/>
            <person name="Binder M."/>
            <person name="Bloem J."/>
            <person name="Labutti K."/>
            <person name="Salamov A."/>
            <person name="Andreopoulos B."/>
            <person name="Baker S."/>
            <person name="Barry K."/>
            <person name="Bills G."/>
            <person name="Bluhm B."/>
            <person name="Cannon C."/>
            <person name="Castanera R."/>
            <person name="Culley D."/>
            <person name="Daum C."/>
            <person name="Ezra D."/>
            <person name="Gonzalez J."/>
            <person name="Henrissat B."/>
            <person name="Kuo A."/>
            <person name="Liang C."/>
            <person name="Lipzen A."/>
            <person name="Lutzoni F."/>
            <person name="Magnuson J."/>
            <person name="Mondo S."/>
            <person name="Nolan M."/>
            <person name="Ohm R."/>
            <person name="Pangilinan J."/>
            <person name="Park H.-J."/>
            <person name="Ramirez L."/>
            <person name="Alfaro M."/>
            <person name="Sun H."/>
            <person name="Tritt A."/>
            <person name="Yoshinaga Y."/>
            <person name="Zwiers L.-H."/>
            <person name="Turgeon B."/>
            <person name="Goodwin S."/>
            <person name="Spatafora J."/>
            <person name="Crous P."/>
            <person name="Grigoriev I."/>
        </authorList>
    </citation>
    <scope>NUCLEOTIDE SEQUENCE</scope>
    <source>
        <strain evidence="1">CBS 260.36</strain>
    </source>
</reference>
<dbReference type="EMBL" id="ML996088">
    <property type="protein sequence ID" value="KAF2151461.1"/>
    <property type="molecule type" value="Genomic_DNA"/>
</dbReference>
<organism evidence="1 2">
    <name type="scientific">Myriangium duriaei CBS 260.36</name>
    <dbReference type="NCBI Taxonomy" id="1168546"/>
    <lineage>
        <taxon>Eukaryota</taxon>
        <taxon>Fungi</taxon>
        <taxon>Dikarya</taxon>
        <taxon>Ascomycota</taxon>
        <taxon>Pezizomycotina</taxon>
        <taxon>Dothideomycetes</taxon>
        <taxon>Dothideomycetidae</taxon>
        <taxon>Myriangiales</taxon>
        <taxon>Myriangiaceae</taxon>
        <taxon>Myriangium</taxon>
    </lineage>
</organism>
<sequence>MIVGCCYCRSSALAFPPIAAYIPPTPLLVSSLRLLLVQLASQSHSVPLPAPSRPNPSDRATCGYRDTDCTCTSVSGGHRHPPPIHPTLPLPAAAAAAGEKATATRPLASSDEYAWAQKYVSEFSAHATIGTASPLPHHLTYPPLPDPHALAASLSEPHV</sequence>
<dbReference type="AlphaFoldDB" id="A0A9P4IZC4"/>
<evidence type="ECO:0000313" key="2">
    <source>
        <dbReference type="Proteomes" id="UP000799439"/>
    </source>
</evidence>
<protein>
    <submittedName>
        <fullName evidence="1">Uncharacterized protein</fullName>
    </submittedName>
</protein>
<accession>A0A9P4IZC4</accession>
<keyword evidence="2" id="KW-1185">Reference proteome</keyword>
<gene>
    <name evidence="1" type="ORF">K461DRAFT_173294</name>
</gene>
<evidence type="ECO:0000313" key="1">
    <source>
        <dbReference type="EMBL" id="KAF2151461.1"/>
    </source>
</evidence>
<comment type="caution">
    <text evidence="1">The sequence shown here is derived from an EMBL/GenBank/DDBJ whole genome shotgun (WGS) entry which is preliminary data.</text>
</comment>